<reference evidence="4 5" key="1">
    <citation type="submission" date="2017-09" db="EMBL/GenBank/DDBJ databases">
        <title>Depth-based differentiation of microbial function through sediment-hosted aquifers and enrichment of novel symbionts in the deep terrestrial subsurface.</title>
        <authorList>
            <person name="Probst A.J."/>
            <person name="Ladd B."/>
            <person name="Jarett J.K."/>
            <person name="Geller-Mcgrath D.E."/>
            <person name="Sieber C.M."/>
            <person name="Emerson J.B."/>
            <person name="Anantharaman K."/>
            <person name="Thomas B.C."/>
            <person name="Malmstrom R."/>
            <person name="Stieglmeier M."/>
            <person name="Klingl A."/>
            <person name="Woyke T."/>
            <person name="Ryan C.M."/>
            <person name="Banfield J.F."/>
        </authorList>
    </citation>
    <scope>NUCLEOTIDE SEQUENCE [LARGE SCALE GENOMIC DNA]</scope>
    <source>
        <strain evidence="4">CG17_big_fil_post_rev_8_21_14_2_50_48_46</strain>
    </source>
</reference>
<dbReference type="PROSITE" id="PS01318">
    <property type="entry name" value="TSAA_1"/>
    <property type="match status" value="1"/>
</dbReference>
<dbReference type="Pfam" id="PF01980">
    <property type="entry name" value="TrmO_N"/>
    <property type="match status" value="1"/>
</dbReference>
<comment type="caution">
    <text evidence="4">The sequence shown here is derived from an EMBL/GenBank/DDBJ whole genome shotgun (WGS) entry which is preliminary data.</text>
</comment>
<dbReference type="Gene3D" id="3.30.2310.10">
    <property type="entry name" value="YaeB-like"/>
    <property type="match status" value="1"/>
</dbReference>
<dbReference type="SUPFAM" id="SSF118196">
    <property type="entry name" value="YaeB-like"/>
    <property type="match status" value="1"/>
</dbReference>
<dbReference type="EMBL" id="PFFQ01000056">
    <property type="protein sequence ID" value="PIW14811.1"/>
    <property type="molecule type" value="Genomic_DNA"/>
</dbReference>
<dbReference type="Pfam" id="PF18389">
    <property type="entry name" value="TrmO_C"/>
    <property type="match status" value="1"/>
</dbReference>
<name>A0A2M7FZP8_9BACT</name>
<keyword evidence="4" id="KW-0489">Methyltransferase</keyword>
<dbReference type="InterPro" id="IPR040372">
    <property type="entry name" value="YaeB-like"/>
</dbReference>
<dbReference type="InterPro" id="IPR041369">
    <property type="entry name" value="TrmO_C"/>
</dbReference>
<dbReference type="PANTHER" id="PTHR12818:SF0">
    <property type="entry name" value="TRNA (ADENINE(37)-N6)-METHYLTRANSFERASE"/>
    <property type="match status" value="1"/>
</dbReference>
<dbReference type="GO" id="GO:0008168">
    <property type="term" value="F:methyltransferase activity"/>
    <property type="evidence" value="ECO:0007669"/>
    <property type="project" value="UniProtKB-KW"/>
</dbReference>
<dbReference type="AlphaFoldDB" id="A0A2M7FZP8"/>
<dbReference type="InterPro" id="IPR023370">
    <property type="entry name" value="TrmO-like_N"/>
</dbReference>
<dbReference type="InterPro" id="IPR023368">
    <property type="entry name" value="UPF0066_cons_site"/>
</dbReference>
<feature type="domain" description="TsaA-like" evidence="3">
    <location>
        <begin position="11"/>
        <end position="153"/>
    </location>
</feature>
<evidence type="ECO:0000256" key="1">
    <source>
        <dbReference type="ARBA" id="ARBA00022691"/>
    </source>
</evidence>
<evidence type="ECO:0000313" key="4">
    <source>
        <dbReference type="EMBL" id="PIW14811.1"/>
    </source>
</evidence>
<dbReference type="Proteomes" id="UP000231019">
    <property type="component" value="Unassembled WGS sequence"/>
</dbReference>
<accession>A0A2M7FZP8</accession>
<dbReference type="GO" id="GO:0032259">
    <property type="term" value="P:methylation"/>
    <property type="evidence" value="ECO:0007669"/>
    <property type="project" value="UniProtKB-KW"/>
</dbReference>
<keyword evidence="4" id="KW-0808">Transferase</keyword>
<gene>
    <name evidence="4" type="primary">tsaA</name>
    <name evidence="4" type="ORF">COW36_20315</name>
</gene>
<keyword evidence="1" id="KW-0949">S-adenosyl-L-methionine</keyword>
<dbReference type="PROSITE" id="PS51668">
    <property type="entry name" value="TSAA_2"/>
    <property type="match status" value="1"/>
</dbReference>
<proteinExistence type="inferred from homology"/>
<dbReference type="InterPro" id="IPR036414">
    <property type="entry name" value="YaeB_N_sf"/>
</dbReference>
<evidence type="ECO:0000256" key="2">
    <source>
        <dbReference type="ARBA" id="ARBA00033753"/>
    </source>
</evidence>
<dbReference type="InterPro" id="IPR036413">
    <property type="entry name" value="YaeB-like_sf"/>
</dbReference>
<sequence>MLEPQLYQHQMKIIAHIRTDFHSKFGIPRQSGIVEETEGQIIFEPAFRNPDALRGLEGFSHLWLIWKFSETERKDWSPTVRPPRLGGEKRMGVFATRSPFRPNAIGLSSVKLKRIELDSKFGPVLYVSGADLLDQTPIFDIKPYLAYTDAHPDAVSSYAAVQPCPSLEVVIPDIWLVCIAEKDRAALRAILAQDPRPRYQKDPERVYAFEYGSTHIRFQVNEAVLTVCYAECIS</sequence>
<organism evidence="4 5">
    <name type="scientific">bacterium (Candidatus Blackallbacteria) CG17_big_fil_post_rev_8_21_14_2_50_48_46</name>
    <dbReference type="NCBI Taxonomy" id="2014261"/>
    <lineage>
        <taxon>Bacteria</taxon>
        <taxon>Candidatus Blackallbacteria</taxon>
    </lineage>
</organism>
<dbReference type="CDD" id="cd09281">
    <property type="entry name" value="UPF0066"/>
    <property type="match status" value="1"/>
</dbReference>
<evidence type="ECO:0000313" key="5">
    <source>
        <dbReference type="Proteomes" id="UP000231019"/>
    </source>
</evidence>
<comment type="similarity">
    <text evidence="2">Belongs to the tRNA methyltransferase O family.</text>
</comment>
<dbReference type="NCBIfam" id="TIGR00104">
    <property type="entry name" value="tRNA_TsaA"/>
    <property type="match status" value="1"/>
</dbReference>
<evidence type="ECO:0000259" key="3">
    <source>
        <dbReference type="PROSITE" id="PS51668"/>
    </source>
</evidence>
<dbReference type="Gene3D" id="2.40.30.70">
    <property type="entry name" value="YaeB-like"/>
    <property type="match status" value="1"/>
</dbReference>
<dbReference type="PANTHER" id="PTHR12818">
    <property type="entry name" value="TRNA (ADENINE(37)-N6)-METHYLTRANSFERASE"/>
    <property type="match status" value="1"/>
</dbReference>
<protein>
    <submittedName>
        <fullName evidence="4">tRNA (N6-threonylcarbamoyladenosine(37)-N6)-methyltransferase TrmO</fullName>
    </submittedName>
</protein>